<name>A0A024TGD7_9STRA</name>
<dbReference type="GeneID" id="20089871"/>
<dbReference type="PANTHER" id="PTHR37558:SF1">
    <property type="entry name" value="HTH CENPB-TYPE DOMAIN-CONTAINING PROTEIN"/>
    <property type="match status" value="1"/>
</dbReference>
<dbReference type="RefSeq" id="XP_008878247.1">
    <property type="nucleotide sequence ID" value="XM_008880025.1"/>
</dbReference>
<reference evidence="2" key="1">
    <citation type="submission" date="2013-12" db="EMBL/GenBank/DDBJ databases">
        <title>The Genome Sequence of Aphanomyces invadans NJM9701.</title>
        <authorList>
            <consortium name="The Broad Institute Genomics Platform"/>
            <person name="Russ C."/>
            <person name="Tyler B."/>
            <person name="van West P."/>
            <person name="Dieguez-Uribeondo J."/>
            <person name="Young S.K."/>
            <person name="Zeng Q."/>
            <person name="Gargeya S."/>
            <person name="Fitzgerald M."/>
            <person name="Abouelleil A."/>
            <person name="Alvarado L."/>
            <person name="Chapman S.B."/>
            <person name="Gainer-Dewar J."/>
            <person name="Goldberg J."/>
            <person name="Griggs A."/>
            <person name="Gujja S."/>
            <person name="Hansen M."/>
            <person name="Howarth C."/>
            <person name="Imamovic A."/>
            <person name="Ireland A."/>
            <person name="Larimer J."/>
            <person name="McCowan C."/>
            <person name="Murphy C."/>
            <person name="Pearson M."/>
            <person name="Poon T.W."/>
            <person name="Priest M."/>
            <person name="Roberts A."/>
            <person name="Saif S."/>
            <person name="Shea T."/>
            <person name="Sykes S."/>
            <person name="Wortman J."/>
            <person name="Nusbaum C."/>
            <person name="Birren B."/>
        </authorList>
    </citation>
    <scope>NUCLEOTIDE SEQUENCE [LARGE SCALE GENOMIC DNA]</scope>
    <source>
        <strain evidence="2">NJM9701</strain>
    </source>
</reference>
<dbReference type="EMBL" id="KI913994">
    <property type="protein sequence ID" value="ETV93225.1"/>
    <property type="molecule type" value="Genomic_DNA"/>
</dbReference>
<feature type="compositionally biased region" description="Basic and acidic residues" evidence="1">
    <location>
        <begin position="115"/>
        <end position="125"/>
    </location>
</feature>
<evidence type="ECO:0000256" key="1">
    <source>
        <dbReference type="SAM" id="MobiDB-lite"/>
    </source>
</evidence>
<evidence type="ECO:0008006" key="3">
    <source>
        <dbReference type="Google" id="ProtNLM"/>
    </source>
</evidence>
<organism evidence="2">
    <name type="scientific">Aphanomyces invadans</name>
    <dbReference type="NCBI Taxonomy" id="157072"/>
    <lineage>
        <taxon>Eukaryota</taxon>
        <taxon>Sar</taxon>
        <taxon>Stramenopiles</taxon>
        <taxon>Oomycota</taxon>
        <taxon>Saprolegniomycetes</taxon>
        <taxon>Saprolegniales</taxon>
        <taxon>Verrucalvaceae</taxon>
        <taxon>Aphanomyces</taxon>
    </lineage>
</organism>
<protein>
    <recommendedName>
        <fullName evidence="3">Myb-like domain-containing protein</fullName>
    </recommendedName>
</protein>
<dbReference type="OrthoDB" id="77796at2759"/>
<dbReference type="PANTHER" id="PTHR37558">
    <property type="entry name" value="HTH CENPB-TYPE DOMAIN-CONTAINING PROTEIN"/>
    <property type="match status" value="1"/>
</dbReference>
<feature type="region of interest" description="Disordered" evidence="1">
    <location>
        <begin position="115"/>
        <end position="179"/>
    </location>
</feature>
<dbReference type="VEuPathDB" id="FungiDB:H310_12821"/>
<evidence type="ECO:0000313" key="2">
    <source>
        <dbReference type="EMBL" id="ETV93225.1"/>
    </source>
</evidence>
<feature type="compositionally biased region" description="Polar residues" evidence="1">
    <location>
        <begin position="147"/>
        <end position="157"/>
    </location>
</feature>
<sequence>MASTEKRRNWSPEEDITLLIQVAADRPFAAEKGQLKKAWQALADTLMACDHFGRVVDGKKVQNRFLALVEEHKIFDAESARLSGVDAEEREKHVLLDDIVNLLDDMKSLPAIRSEGQEEKVKIEQGDLLPGGTKRSQQIAGRDGMTQALQHNGQSLDANDAVTARGNDDIGDTNQRSQL</sequence>
<dbReference type="AlphaFoldDB" id="A0A024TGD7"/>
<accession>A0A024TGD7</accession>
<proteinExistence type="predicted"/>
<gene>
    <name evidence="2" type="ORF">H310_12821</name>
</gene>